<dbReference type="Gene3D" id="2.40.240.10">
    <property type="entry name" value="Ribosomal Protein L25, Chain P"/>
    <property type="match status" value="1"/>
</dbReference>
<dbReference type="Proteomes" id="UP000273405">
    <property type="component" value="Unassembled WGS sequence"/>
</dbReference>
<evidence type="ECO:0000259" key="7">
    <source>
        <dbReference type="Pfam" id="PF01386"/>
    </source>
</evidence>
<dbReference type="NCBIfam" id="NF004128">
    <property type="entry name" value="PRK05618.1-2"/>
    <property type="match status" value="1"/>
</dbReference>
<dbReference type="InterPro" id="IPR020930">
    <property type="entry name" value="Ribosomal_uL5_bac-type"/>
</dbReference>
<dbReference type="InterPro" id="IPR011035">
    <property type="entry name" value="Ribosomal_bL25/Gln-tRNA_synth"/>
</dbReference>
<feature type="domain" description="Large ribosomal subunit protein bL25 L25" evidence="7">
    <location>
        <begin position="8"/>
        <end position="96"/>
    </location>
</feature>
<evidence type="ECO:0000256" key="6">
    <source>
        <dbReference type="SAM" id="MobiDB-lite"/>
    </source>
</evidence>
<feature type="compositionally biased region" description="Basic and acidic residues" evidence="6">
    <location>
        <begin position="1"/>
        <end position="16"/>
    </location>
</feature>
<dbReference type="NCBIfam" id="TIGR00731">
    <property type="entry name" value="bL25_bact_ctc"/>
    <property type="match status" value="1"/>
</dbReference>
<evidence type="ECO:0000259" key="8">
    <source>
        <dbReference type="Pfam" id="PF14693"/>
    </source>
</evidence>
<dbReference type="CDD" id="cd00495">
    <property type="entry name" value="Ribosomal_L25_TL5_CTC"/>
    <property type="match status" value="1"/>
</dbReference>
<keyword evidence="2 5" id="KW-0694">RNA-binding</keyword>
<dbReference type="Pfam" id="PF14693">
    <property type="entry name" value="Ribosomal_TL5_C"/>
    <property type="match status" value="1"/>
</dbReference>
<dbReference type="InterPro" id="IPR037121">
    <property type="entry name" value="Ribosomal_bL25_C"/>
</dbReference>
<dbReference type="GO" id="GO:0008097">
    <property type="term" value="F:5S rRNA binding"/>
    <property type="evidence" value="ECO:0007669"/>
    <property type="project" value="InterPro"/>
</dbReference>
<feature type="domain" description="Large ribosomal subunit protein bL25 beta" evidence="8">
    <location>
        <begin position="105"/>
        <end position="186"/>
    </location>
</feature>
<accession>A0A3A8MYA9</accession>
<evidence type="ECO:0000256" key="4">
    <source>
        <dbReference type="ARBA" id="ARBA00023274"/>
    </source>
</evidence>
<keyword evidence="3 5" id="KW-0689">Ribosomal protein</keyword>
<dbReference type="RefSeq" id="WP_120628863.1">
    <property type="nucleotide sequence ID" value="NZ_RAWG01000265.1"/>
</dbReference>
<dbReference type="OrthoDB" id="9786489at2"/>
<dbReference type="AlphaFoldDB" id="A0A3A8MYA9"/>
<dbReference type="GO" id="GO:0006412">
    <property type="term" value="P:translation"/>
    <property type="evidence" value="ECO:0007669"/>
    <property type="project" value="UniProtKB-UniRule"/>
</dbReference>
<dbReference type="PANTHER" id="PTHR33284">
    <property type="entry name" value="RIBOSOMAL PROTEIN L25/GLN-TRNA SYNTHETASE, ANTI-CODON-BINDING DOMAIN-CONTAINING PROTEIN"/>
    <property type="match status" value="1"/>
</dbReference>
<reference evidence="10" key="1">
    <citation type="submission" date="2018-09" db="EMBL/GenBank/DDBJ databases">
        <authorList>
            <person name="Livingstone P.G."/>
            <person name="Whitworth D.E."/>
        </authorList>
    </citation>
    <scope>NUCLEOTIDE SEQUENCE [LARGE SCALE GENOMIC DNA]</scope>
    <source>
        <strain evidence="10">CA040B</strain>
    </source>
</reference>
<comment type="caution">
    <text evidence="9">The sequence shown here is derived from an EMBL/GenBank/DDBJ whole genome shotgun (WGS) entry which is preliminary data.</text>
</comment>
<dbReference type="InterPro" id="IPR020057">
    <property type="entry name" value="Ribosomal_bL25_b-dom"/>
</dbReference>
<sequence length="234" mass="24214">MATDKSTLEAKAREGSGKGAARRLRAQGQVPAVVYGKHLTKPLHISVDPKAIRTAINTPHKLNTLIQIKLEGGGEQVLLKDYQMDPLTRDILHADFIAVRDTDQVKVNLPVVLTGKAPGVLEGGLLTQIRRNLEVWALPTAIPLQIEVDVGNLNIAEAIHVNDVKLPEGVSVKTNVNYTIAVLSAPEAAEAAAPAAITSAAPAAAATGKAADAKAPAAAAAKAPAAAAKAPAKK</sequence>
<protein>
    <recommendedName>
        <fullName evidence="5">Large ribosomal subunit protein bL25</fullName>
    </recommendedName>
    <alternativeName>
        <fullName evidence="5">General stress protein CTC</fullName>
    </alternativeName>
</protein>
<dbReference type="HAMAP" id="MF_01334">
    <property type="entry name" value="Ribosomal_bL25_CTC"/>
    <property type="match status" value="1"/>
</dbReference>
<evidence type="ECO:0000313" key="10">
    <source>
        <dbReference type="Proteomes" id="UP000273405"/>
    </source>
</evidence>
<dbReference type="PANTHER" id="PTHR33284:SF1">
    <property type="entry name" value="RIBOSOMAL PROTEIN L25_GLN-TRNA SYNTHETASE, ANTI-CODON-BINDING DOMAIN-CONTAINING PROTEIN"/>
    <property type="match status" value="1"/>
</dbReference>
<feature type="region of interest" description="Disordered" evidence="6">
    <location>
        <begin position="1"/>
        <end position="22"/>
    </location>
</feature>
<comment type="function">
    <text evidence="5">This is one of the proteins that binds to the 5S RNA in the ribosome where it forms part of the central protuberance.</text>
</comment>
<evidence type="ECO:0000313" key="9">
    <source>
        <dbReference type="EMBL" id="RKH37026.1"/>
    </source>
</evidence>
<evidence type="ECO:0000256" key="5">
    <source>
        <dbReference type="HAMAP-Rule" id="MF_01334"/>
    </source>
</evidence>
<keyword evidence="10" id="KW-1185">Reference proteome</keyword>
<dbReference type="InterPro" id="IPR020056">
    <property type="entry name" value="Rbsml_bL25/Gln-tRNA_synth_N"/>
</dbReference>
<evidence type="ECO:0000256" key="1">
    <source>
        <dbReference type="ARBA" id="ARBA00022730"/>
    </source>
</evidence>
<evidence type="ECO:0000256" key="3">
    <source>
        <dbReference type="ARBA" id="ARBA00022980"/>
    </source>
</evidence>
<comment type="subunit">
    <text evidence="5">Part of the 50S ribosomal subunit; part of the 5S rRNA/L5/L18/L25 subcomplex. Contacts the 5S rRNA. Binds to the 5S rRNA independently of L5 and L18.</text>
</comment>
<dbReference type="NCBIfam" id="NF004137">
    <property type="entry name" value="PRK05618.3-3"/>
    <property type="match status" value="1"/>
</dbReference>
<organism evidence="9 10">
    <name type="scientific">Corallococcus sicarius</name>
    <dbReference type="NCBI Taxonomy" id="2316726"/>
    <lineage>
        <taxon>Bacteria</taxon>
        <taxon>Pseudomonadati</taxon>
        <taxon>Myxococcota</taxon>
        <taxon>Myxococcia</taxon>
        <taxon>Myxococcales</taxon>
        <taxon>Cystobacterineae</taxon>
        <taxon>Myxococcaceae</taxon>
        <taxon>Corallococcus</taxon>
    </lineage>
</organism>
<dbReference type="GO" id="GO:0022625">
    <property type="term" value="C:cytosolic large ribosomal subunit"/>
    <property type="evidence" value="ECO:0007669"/>
    <property type="project" value="TreeGrafter"/>
</dbReference>
<gene>
    <name evidence="5" type="primary">rplY</name>
    <name evidence="5" type="synonym">ctc</name>
    <name evidence="9" type="ORF">D7X12_31040</name>
</gene>
<proteinExistence type="inferred from homology"/>
<keyword evidence="1 5" id="KW-0699">rRNA-binding</keyword>
<dbReference type="SUPFAM" id="SSF50715">
    <property type="entry name" value="Ribosomal protein L25-like"/>
    <property type="match status" value="1"/>
</dbReference>
<keyword evidence="4 5" id="KW-0687">Ribonucleoprotein</keyword>
<dbReference type="Gene3D" id="2.170.120.20">
    <property type="entry name" value="Ribosomal protein L25, beta domain"/>
    <property type="match status" value="1"/>
</dbReference>
<dbReference type="Pfam" id="PF01386">
    <property type="entry name" value="Ribosomal_L25p"/>
    <property type="match status" value="1"/>
</dbReference>
<dbReference type="GO" id="GO:0003735">
    <property type="term" value="F:structural constituent of ribosome"/>
    <property type="evidence" value="ECO:0007669"/>
    <property type="project" value="InterPro"/>
</dbReference>
<dbReference type="InterPro" id="IPR029751">
    <property type="entry name" value="Ribosomal_L25_dom"/>
</dbReference>
<name>A0A3A8MYA9_9BACT</name>
<dbReference type="EMBL" id="RAWG01000265">
    <property type="protein sequence ID" value="RKH37026.1"/>
    <property type="molecule type" value="Genomic_DNA"/>
</dbReference>
<evidence type="ECO:0000256" key="2">
    <source>
        <dbReference type="ARBA" id="ARBA00022884"/>
    </source>
</evidence>
<comment type="similarity">
    <text evidence="5">Belongs to the bacterial ribosomal protein bL25 family. CTC subfamily.</text>
</comment>
<dbReference type="InterPro" id="IPR001021">
    <property type="entry name" value="Ribosomal_bL25_long"/>
</dbReference>